<sequence>MKRIAWGITGSGDLIKETYDIMVDIKKKTDIEFMVFLSREGETVMKWYRMWDDIQKDFPNFKTDAGPNSPFIAGPLQVGHYDALIIAPATANSVAKIAHGIADTLVTNVVAQTAKGQTPIYVLPVDQVRGDVTTYAPSGRKMKLKMRDIDVTNSEKLAEMENMYILTKPDDIYELLNIEGKED</sequence>
<gene>
    <name evidence="3" type="primary">afpA</name>
    <name evidence="2" type="ORF">BHR79_06120</name>
    <name evidence="3" type="ORF">EFE40_04135</name>
    <name evidence="4" type="ORF">SAMN04515625_1287</name>
</gene>
<dbReference type="Pfam" id="PF02441">
    <property type="entry name" value="Flavoprotein"/>
    <property type="match status" value="1"/>
</dbReference>
<dbReference type="Proteomes" id="UP000267921">
    <property type="component" value="Unassembled WGS sequence"/>
</dbReference>
<evidence type="ECO:0000313" key="5">
    <source>
        <dbReference type="Proteomes" id="UP000186879"/>
    </source>
</evidence>
<dbReference type="GO" id="GO:0015937">
    <property type="term" value="P:coenzyme A biosynthetic process"/>
    <property type="evidence" value="ECO:0007669"/>
    <property type="project" value="TreeGrafter"/>
</dbReference>
<dbReference type="GO" id="GO:0004633">
    <property type="term" value="F:phosphopantothenoylcysteine decarboxylase activity"/>
    <property type="evidence" value="ECO:0007669"/>
    <property type="project" value="TreeGrafter"/>
</dbReference>
<dbReference type="Proteomes" id="UP000186879">
    <property type="component" value="Chromosome"/>
</dbReference>
<dbReference type="EMBL" id="CP017921">
    <property type="protein sequence ID" value="APH39102.1"/>
    <property type="molecule type" value="Genomic_DNA"/>
</dbReference>
<dbReference type="PANTHER" id="PTHR14359">
    <property type="entry name" value="HOMO-OLIGOMERIC FLAVIN CONTAINING CYS DECARBOXYLASE FAMILY"/>
    <property type="match status" value="1"/>
</dbReference>
<accession>A0A1L3Q2J6</accession>
<dbReference type="SUPFAM" id="SSF52507">
    <property type="entry name" value="Homo-oligomeric flavin-containing Cys decarboxylases, HFCD"/>
    <property type="match status" value="1"/>
</dbReference>
<keyword evidence="5" id="KW-1185">Reference proteome</keyword>
<dbReference type="InterPro" id="IPR036551">
    <property type="entry name" value="Flavin_trans-like"/>
</dbReference>
<reference evidence="4 6" key="2">
    <citation type="submission" date="2016-10" db="EMBL/GenBank/DDBJ databases">
        <authorList>
            <person name="de Groot N.N."/>
        </authorList>
    </citation>
    <scope>NUCLEOTIDE SEQUENCE [LARGE SCALE GENOMIC DNA]</scope>
    <source>
        <strain evidence="4 6">Z-7982</strain>
    </source>
</reference>
<dbReference type="InterPro" id="IPR003382">
    <property type="entry name" value="Flavoprotein"/>
</dbReference>
<evidence type="ECO:0000313" key="4">
    <source>
        <dbReference type="EMBL" id="SDW59298.1"/>
    </source>
</evidence>
<name>A0A1L3Q2J6_9EURY</name>
<protein>
    <submittedName>
        <fullName evidence="3">Archaeoflavoprotein AfpA</fullName>
    </submittedName>
</protein>
<dbReference type="Proteomes" id="UP000198669">
    <property type="component" value="Unassembled WGS sequence"/>
</dbReference>
<dbReference type="GO" id="GO:0010181">
    <property type="term" value="F:FMN binding"/>
    <property type="evidence" value="ECO:0007669"/>
    <property type="project" value="TreeGrafter"/>
</dbReference>
<evidence type="ECO:0000259" key="1">
    <source>
        <dbReference type="Pfam" id="PF02441"/>
    </source>
</evidence>
<dbReference type="EMBL" id="RJJG01000003">
    <property type="protein sequence ID" value="RNI09842.1"/>
    <property type="molecule type" value="Genomic_DNA"/>
</dbReference>
<dbReference type="OrthoDB" id="23478at2157"/>
<feature type="domain" description="Flavoprotein" evidence="1">
    <location>
        <begin position="2"/>
        <end position="137"/>
    </location>
</feature>
<evidence type="ECO:0000313" key="2">
    <source>
        <dbReference type="EMBL" id="APH39102.1"/>
    </source>
</evidence>
<dbReference type="GeneID" id="30583324"/>
<dbReference type="GO" id="GO:0071513">
    <property type="term" value="C:phosphopantothenoylcysteine decarboxylase complex"/>
    <property type="evidence" value="ECO:0007669"/>
    <property type="project" value="TreeGrafter"/>
</dbReference>
<dbReference type="RefSeq" id="WP_072561538.1">
    <property type="nucleotide sequence ID" value="NZ_CP017921.1"/>
</dbReference>
<dbReference type="AlphaFoldDB" id="A0A1L3Q2J6"/>
<dbReference type="PANTHER" id="PTHR14359:SF19">
    <property type="entry name" value="FLAVOPROTEIN"/>
    <property type="match status" value="1"/>
</dbReference>
<dbReference type="EMBL" id="FNMU01000003">
    <property type="protein sequence ID" value="SDW59298.1"/>
    <property type="molecule type" value="Genomic_DNA"/>
</dbReference>
<proteinExistence type="predicted"/>
<evidence type="ECO:0000313" key="7">
    <source>
        <dbReference type="Proteomes" id="UP000267921"/>
    </source>
</evidence>
<dbReference type="NCBIfam" id="TIGR02699">
    <property type="entry name" value="archaeo_AfpA"/>
    <property type="match status" value="1"/>
</dbReference>
<evidence type="ECO:0000313" key="6">
    <source>
        <dbReference type="Proteomes" id="UP000198669"/>
    </source>
</evidence>
<reference evidence="3 7" key="3">
    <citation type="submission" date="2018-10" db="EMBL/GenBank/DDBJ databases">
        <title>Cultivation of a novel Methanohalophilus strain from Kebrit Deep of the Red Sea and a genomic comparison of members of the genus Methanohalophilus.</title>
        <authorList>
            <person name="Guan Y."/>
            <person name="Ngugi D.K."/>
            <person name="Stingl U."/>
        </authorList>
    </citation>
    <scope>NUCLEOTIDE SEQUENCE [LARGE SCALE GENOMIC DNA]</scope>
    <source>
        <strain evidence="3 7">DSM 3094</strain>
    </source>
</reference>
<dbReference type="KEGG" id="mhaz:BHR79_06120"/>
<organism evidence="2 5">
    <name type="scientific">Methanohalophilus halophilus</name>
    <dbReference type="NCBI Taxonomy" id="2177"/>
    <lineage>
        <taxon>Archaea</taxon>
        <taxon>Methanobacteriati</taxon>
        <taxon>Methanobacteriota</taxon>
        <taxon>Stenosarchaea group</taxon>
        <taxon>Methanomicrobia</taxon>
        <taxon>Methanosarcinales</taxon>
        <taxon>Methanosarcinaceae</taxon>
        <taxon>Methanohalophilus</taxon>
    </lineage>
</organism>
<reference evidence="2 5" key="1">
    <citation type="submission" date="2016-10" db="EMBL/GenBank/DDBJ databases">
        <title>Methanohalophilus halophilus.</title>
        <authorList>
            <person name="L'haridon S."/>
        </authorList>
    </citation>
    <scope>NUCLEOTIDE SEQUENCE [LARGE SCALE GENOMIC DNA]</scope>
    <source>
        <strain evidence="2 5">Z-7982</strain>
    </source>
</reference>
<dbReference type="STRING" id="2177.BHR79_06120"/>
<dbReference type="InterPro" id="IPR014072">
    <property type="entry name" value="Archaeoflavo_AfpA"/>
</dbReference>
<evidence type="ECO:0000313" key="3">
    <source>
        <dbReference type="EMBL" id="RNI09842.1"/>
    </source>
</evidence>
<dbReference type="Gene3D" id="3.40.50.1950">
    <property type="entry name" value="Flavin prenyltransferase-like"/>
    <property type="match status" value="1"/>
</dbReference>